<dbReference type="AlphaFoldDB" id="A0AAD9PVP2"/>
<sequence>MATNSFPSSVSASPQSKSLRDRLKILERDCKARKRGAERGSGISPEYREIDQIMEDYLERGDEEEAKQGKESIEDRNN</sequence>
<proteinExistence type="predicted"/>
<dbReference type="Proteomes" id="UP001249851">
    <property type="component" value="Unassembled WGS sequence"/>
</dbReference>
<dbReference type="EMBL" id="JARQWQ010000118">
    <property type="protein sequence ID" value="KAK2549938.1"/>
    <property type="molecule type" value="Genomic_DNA"/>
</dbReference>
<keyword evidence="3" id="KW-1185">Reference proteome</keyword>
<feature type="compositionally biased region" description="Basic and acidic residues" evidence="1">
    <location>
        <begin position="66"/>
        <end position="78"/>
    </location>
</feature>
<evidence type="ECO:0000313" key="3">
    <source>
        <dbReference type="Proteomes" id="UP001249851"/>
    </source>
</evidence>
<organism evidence="2 3">
    <name type="scientific">Acropora cervicornis</name>
    <name type="common">Staghorn coral</name>
    <dbReference type="NCBI Taxonomy" id="6130"/>
    <lineage>
        <taxon>Eukaryota</taxon>
        <taxon>Metazoa</taxon>
        <taxon>Cnidaria</taxon>
        <taxon>Anthozoa</taxon>
        <taxon>Hexacorallia</taxon>
        <taxon>Scleractinia</taxon>
        <taxon>Astrocoeniina</taxon>
        <taxon>Acroporidae</taxon>
        <taxon>Acropora</taxon>
    </lineage>
</organism>
<evidence type="ECO:0000256" key="1">
    <source>
        <dbReference type="SAM" id="MobiDB-lite"/>
    </source>
</evidence>
<feature type="compositionally biased region" description="Low complexity" evidence="1">
    <location>
        <begin position="1"/>
        <end position="17"/>
    </location>
</feature>
<comment type="caution">
    <text evidence="2">The sequence shown here is derived from an EMBL/GenBank/DDBJ whole genome shotgun (WGS) entry which is preliminary data.</text>
</comment>
<feature type="region of interest" description="Disordered" evidence="1">
    <location>
        <begin position="1"/>
        <end position="21"/>
    </location>
</feature>
<protein>
    <submittedName>
        <fullName evidence="2">Uncharacterized protein</fullName>
    </submittedName>
</protein>
<feature type="region of interest" description="Disordered" evidence="1">
    <location>
        <begin position="57"/>
        <end position="78"/>
    </location>
</feature>
<reference evidence="2" key="1">
    <citation type="journal article" date="2023" name="G3 (Bethesda)">
        <title>Whole genome assembly and annotation of the endangered Caribbean coral Acropora cervicornis.</title>
        <authorList>
            <person name="Selwyn J.D."/>
            <person name="Vollmer S.V."/>
        </authorList>
    </citation>
    <scope>NUCLEOTIDE SEQUENCE</scope>
    <source>
        <strain evidence="2">K2</strain>
    </source>
</reference>
<accession>A0AAD9PVP2</accession>
<reference evidence="2" key="2">
    <citation type="journal article" date="2023" name="Science">
        <title>Genomic signatures of disease resistance in endangered staghorn corals.</title>
        <authorList>
            <person name="Vollmer S.V."/>
            <person name="Selwyn J.D."/>
            <person name="Despard B.A."/>
            <person name="Roesel C.L."/>
        </authorList>
    </citation>
    <scope>NUCLEOTIDE SEQUENCE</scope>
    <source>
        <strain evidence="2">K2</strain>
    </source>
</reference>
<name>A0AAD9PVP2_ACRCE</name>
<evidence type="ECO:0000313" key="2">
    <source>
        <dbReference type="EMBL" id="KAK2549938.1"/>
    </source>
</evidence>
<gene>
    <name evidence="2" type="ORF">P5673_029543</name>
</gene>